<evidence type="ECO:0000313" key="2">
    <source>
        <dbReference type="Proteomes" id="UP001523262"/>
    </source>
</evidence>
<name>A0ABT0WIC3_9BACI</name>
<reference evidence="1 2" key="1">
    <citation type="submission" date="2022-06" db="EMBL/GenBank/DDBJ databases">
        <authorList>
            <person name="Jeon C.O."/>
        </authorList>
    </citation>
    <scope>NUCLEOTIDE SEQUENCE [LARGE SCALE GENOMIC DNA]</scope>
    <source>
        <strain evidence="1 2">KCTC 13943</strain>
    </source>
</reference>
<organism evidence="1 2">
    <name type="scientific">Neobacillus pocheonensis</name>
    <dbReference type="NCBI Taxonomy" id="363869"/>
    <lineage>
        <taxon>Bacteria</taxon>
        <taxon>Bacillati</taxon>
        <taxon>Bacillota</taxon>
        <taxon>Bacilli</taxon>
        <taxon>Bacillales</taxon>
        <taxon>Bacillaceae</taxon>
        <taxon>Neobacillus</taxon>
    </lineage>
</organism>
<evidence type="ECO:0000313" key="1">
    <source>
        <dbReference type="EMBL" id="MCM2535360.1"/>
    </source>
</evidence>
<accession>A0ABT0WIC3</accession>
<sequence length="79" mass="9195">MSLYERLPSDFLIEFYNEVKKMISKGLVSKHMYYELGLMIAVASNRGILLDKPNDFEQNIVHELLLELSNYNTLPSLDK</sequence>
<evidence type="ECO:0008006" key="3">
    <source>
        <dbReference type="Google" id="ProtNLM"/>
    </source>
</evidence>
<gene>
    <name evidence="1" type="ORF">NDK43_27250</name>
</gene>
<protein>
    <recommendedName>
        <fullName evidence="3">TetR family transcriptional regulator</fullName>
    </recommendedName>
</protein>
<dbReference type="Proteomes" id="UP001523262">
    <property type="component" value="Unassembled WGS sequence"/>
</dbReference>
<comment type="caution">
    <text evidence="1">The sequence shown here is derived from an EMBL/GenBank/DDBJ whole genome shotgun (WGS) entry which is preliminary data.</text>
</comment>
<keyword evidence="2" id="KW-1185">Reference proteome</keyword>
<dbReference type="EMBL" id="JAMQCR010000002">
    <property type="protein sequence ID" value="MCM2535360.1"/>
    <property type="molecule type" value="Genomic_DNA"/>
</dbReference>
<proteinExistence type="predicted"/>